<protein>
    <submittedName>
        <fullName evidence="7">Na(+)/H(+) antiporter NhaA</fullName>
    </submittedName>
</protein>
<sequence length="58" mass="5837">GISLLAGIGFTMSLFIGMLAFEGAEGTYAVQTRLGVFAGSIVAALLGFTLLKASAPKS</sequence>
<dbReference type="GO" id="GO:0006885">
    <property type="term" value="P:regulation of pH"/>
    <property type="evidence" value="ECO:0007669"/>
    <property type="project" value="InterPro"/>
</dbReference>
<evidence type="ECO:0000256" key="3">
    <source>
        <dbReference type="ARBA" id="ARBA00022692"/>
    </source>
</evidence>
<dbReference type="GO" id="GO:0005886">
    <property type="term" value="C:plasma membrane"/>
    <property type="evidence" value="ECO:0007669"/>
    <property type="project" value="UniProtKB-SubCell"/>
</dbReference>
<dbReference type="Pfam" id="PF06965">
    <property type="entry name" value="Na_H_antiport_1"/>
    <property type="match status" value="1"/>
</dbReference>
<keyword evidence="4 6" id="KW-1133">Transmembrane helix</keyword>
<dbReference type="EMBL" id="JABDJR010000429">
    <property type="protein sequence ID" value="NNF07216.1"/>
    <property type="molecule type" value="Genomic_DNA"/>
</dbReference>
<evidence type="ECO:0000256" key="6">
    <source>
        <dbReference type="SAM" id="Phobius"/>
    </source>
</evidence>
<keyword evidence="3 6" id="KW-0812">Transmembrane</keyword>
<dbReference type="Gene3D" id="1.20.1530.10">
    <property type="entry name" value="Na+/H+ antiporter like domain"/>
    <property type="match status" value="1"/>
</dbReference>
<gene>
    <name evidence="7" type="primary">nhaA</name>
    <name evidence="7" type="ORF">HKN21_10690</name>
</gene>
<evidence type="ECO:0000313" key="7">
    <source>
        <dbReference type="EMBL" id="NNF07216.1"/>
    </source>
</evidence>
<organism evidence="7 8">
    <name type="scientific">Eiseniibacteriota bacterium</name>
    <dbReference type="NCBI Taxonomy" id="2212470"/>
    <lineage>
        <taxon>Bacteria</taxon>
        <taxon>Candidatus Eiseniibacteriota</taxon>
    </lineage>
</organism>
<feature type="non-terminal residue" evidence="7">
    <location>
        <position position="1"/>
    </location>
</feature>
<evidence type="ECO:0000256" key="2">
    <source>
        <dbReference type="ARBA" id="ARBA00022475"/>
    </source>
</evidence>
<dbReference type="PANTHER" id="PTHR30341:SF0">
    <property type="entry name" value="NA(+)_H(+) ANTIPORTER NHAA"/>
    <property type="match status" value="1"/>
</dbReference>
<comment type="caution">
    <text evidence="7">The sequence shown here is derived from an EMBL/GenBank/DDBJ whole genome shotgun (WGS) entry which is preliminary data.</text>
</comment>
<keyword evidence="5 6" id="KW-0472">Membrane</keyword>
<evidence type="ECO:0000256" key="4">
    <source>
        <dbReference type="ARBA" id="ARBA00022989"/>
    </source>
</evidence>
<dbReference type="AlphaFoldDB" id="A0A7Y2E8M6"/>
<evidence type="ECO:0000313" key="8">
    <source>
        <dbReference type="Proteomes" id="UP000547674"/>
    </source>
</evidence>
<dbReference type="InterPro" id="IPR023171">
    <property type="entry name" value="Na/H_antiporter_dom_sf"/>
</dbReference>
<keyword evidence="2" id="KW-1003">Cell membrane</keyword>
<evidence type="ECO:0000256" key="1">
    <source>
        <dbReference type="ARBA" id="ARBA00004429"/>
    </source>
</evidence>
<reference evidence="7 8" key="1">
    <citation type="submission" date="2020-03" db="EMBL/GenBank/DDBJ databases">
        <title>Metabolic flexibility allows generalist bacteria to become dominant in a frequently disturbed ecosystem.</title>
        <authorList>
            <person name="Chen Y.-J."/>
            <person name="Leung P.M."/>
            <person name="Bay S.K."/>
            <person name="Hugenholtz P."/>
            <person name="Kessler A.J."/>
            <person name="Shelley G."/>
            <person name="Waite D.W."/>
            <person name="Cook P.L."/>
            <person name="Greening C."/>
        </authorList>
    </citation>
    <scope>NUCLEOTIDE SEQUENCE [LARGE SCALE GENOMIC DNA]</scope>
    <source>
        <strain evidence="7">SS_bin_28</strain>
    </source>
</reference>
<proteinExistence type="predicted"/>
<evidence type="ECO:0000256" key="5">
    <source>
        <dbReference type="ARBA" id="ARBA00023136"/>
    </source>
</evidence>
<feature type="transmembrane region" description="Helical" evidence="6">
    <location>
        <begin position="33"/>
        <end position="51"/>
    </location>
</feature>
<accession>A0A7Y2E8M6</accession>
<dbReference type="Proteomes" id="UP000547674">
    <property type="component" value="Unassembled WGS sequence"/>
</dbReference>
<dbReference type="InterPro" id="IPR004670">
    <property type="entry name" value="NhaA"/>
</dbReference>
<dbReference type="GO" id="GO:0015385">
    <property type="term" value="F:sodium:proton antiporter activity"/>
    <property type="evidence" value="ECO:0007669"/>
    <property type="project" value="TreeGrafter"/>
</dbReference>
<dbReference type="PANTHER" id="PTHR30341">
    <property type="entry name" value="SODIUM ION/PROTON ANTIPORTER NHAA-RELATED"/>
    <property type="match status" value="1"/>
</dbReference>
<name>A0A7Y2E8M6_UNCEI</name>
<comment type="subcellular location">
    <subcellularLocation>
        <location evidence="1">Cell inner membrane</location>
        <topology evidence="1">Multi-pass membrane protein</topology>
    </subcellularLocation>
</comment>